<evidence type="ECO:0000313" key="2">
    <source>
        <dbReference type="EMBL" id="EGG13700.1"/>
    </source>
</evidence>
<name>F4QD19_CACFS</name>
<accession>F4QD19</accession>
<keyword evidence="1" id="KW-1133">Transmembrane helix</keyword>
<feature type="transmembrane region" description="Helical" evidence="1">
    <location>
        <begin position="194"/>
        <end position="212"/>
    </location>
</feature>
<proteinExistence type="predicted"/>
<dbReference type="RefSeq" id="XP_004350404.1">
    <property type="nucleotide sequence ID" value="XM_004350354.1"/>
</dbReference>
<keyword evidence="1" id="KW-0472">Membrane</keyword>
<evidence type="ECO:0000256" key="1">
    <source>
        <dbReference type="SAM" id="Phobius"/>
    </source>
</evidence>
<evidence type="ECO:0000313" key="3">
    <source>
        <dbReference type="Proteomes" id="UP000007797"/>
    </source>
</evidence>
<gene>
    <name evidence="2" type="ORF">DFA_11461</name>
</gene>
<reference evidence="3" key="1">
    <citation type="journal article" date="2011" name="Genome Res.">
        <title>Phylogeny-wide analysis of social amoeba genomes highlights ancient origins for complex intercellular communication.</title>
        <authorList>
            <person name="Heidel A.J."/>
            <person name="Lawal H.M."/>
            <person name="Felder M."/>
            <person name="Schilde C."/>
            <person name="Helps N.R."/>
            <person name="Tunggal B."/>
            <person name="Rivero F."/>
            <person name="John U."/>
            <person name="Schleicher M."/>
            <person name="Eichinger L."/>
            <person name="Platzer M."/>
            <person name="Noegel A.A."/>
            <person name="Schaap P."/>
            <person name="Gloeckner G."/>
        </authorList>
    </citation>
    <scope>NUCLEOTIDE SEQUENCE [LARGE SCALE GENOMIC DNA]</scope>
    <source>
        <strain evidence="3">SH3</strain>
    </source>
</reference>
<dbReference type="Proteomes" id="UP000007797">
    <property type="component" value="Unassembled WGS sequence"/>
</dbReference>
<dbReference type="GeneID" id="14865563"/>
<keyword evidence="3" id="KW-1185">Reference proteome</keyword>
<dbReference type="AlphaFoldDB" id="F4QD19"/>
<protein>
    <submittedName>
        <fullName evidence="2">Uncharacterized protein</fullName>
    </submittedName>
</protein>
<organism evidence="2 3">
    <name type="scientific">Cavenderia fasciculata</name>
    <name type="common">Slime mold</name>
    <name type="synonym">Dictyostelium fasciculatum</name>
    <dbReference type="NCBI Taxonomy" id="261658"/>
    <lineage>
        <taxon>Eukaryota</taxon>
        <taxon>Amoebozoa</taxon>
        <taxon>Evosea</taxon>
        <taxon>Eumycetozoa</taxon>
        <taxon>Dictyostelia</taxon>
        <taxon>Acytosteliales</taxon>
        <taxon>Cavenderiaceae</taxon>
        <taxon>Cavenderia</taxon>
    </lineage>
</organism>
<sequence>MTSHETRVKGMLISHHHSSISIMVDYWHSLAHTQTTLIPKERDRVNFTISKKQKFYCVCRKTCPFLVGSLIENQVHLTHTSYKPSHRHTLCSVRDAPQHPIPLTRPIYDKTIYPKQTHQSTSNPAKGKICHNFTRTSPRHTADLVVNSTKEVVVVVITFTYSSTSFIFCCYYINNNNNNIEMQQYRSLQQHQRLVIAFLHSFIFIHSIDRWMD</sequence>
<dbReference type="EMBL" id="GL883029">
    <property type="protein sequence ID" value="EGG13700.1"/>
    <property type="molecule type" value="Genomic_DNA"/>
</dbReference>
<feature type="transmembrane region" description="Helical" evidence="1">
    <location>
        <begin position="152"/>
        <end position="173"/>
    </location>
</feature>
<dbReference type="KEGG" id="dfa:DFA_11461"/>
<keyword evidence="1" id="KW-0812">Transmembrane</keyword>